<dbReference type="InterPro" id="IPR055405">
    <property type="entry name" value="ARM_KNTC1_3rd"/>
</dbReference>
<evidence type="ECO:0000313" key="7">
    <source>
        <dbReference type="Proteomes" id="UP000789390"/>
    </source>
</evidence>
<evidence type="ECO:0000259" key="1">
    <source>
        <dbReference type="Pfam" id="PF10493"/>
    </source>
</evidence>
<feature type="domain" description="KNTC1 second ARM-repeats" evidence="4">
    <location>
        <begin position="710"/>
        <end position="871"/>
    </location>
</feature>
<feature type="domain" description="KNTC1 N-terminal" evidence="2">
    <location>
        <begin position="30"/>
        <end position="364"/>
    </location>
</feature>
<feature type="domain" description="RZZ complex subunit KNTC1/ROD C-terminal" evidence="1">
    <location>
        <begin position="1510"/>
        <end position="1973"/>
    </location>
</feature>
<dbReference type="GO" id="GO:0007094">
    <property type="term" value="P:mitotic spindle assembly checkpoint signaling"/>
    <property type="evidence" value="ECO:0007669"/>
    <property type="project" value="TreeGrafter"/>
</dbReference>
<feature type="domain" description="KNTC1 third ARM-repeats" evidence="3">
    <location>
        <begin position="1225"/>
        <end position="1421"/>
    </location>
</feature>
<dbReference type="PANTHER" id="PTHR15688:SF1">
    <property type="entry name" value="KINETOCHORE-ASSOCIATED PROTEIN 1"/>
    <property type="match status" value="1"/>
</dbReference>
<evidence type="ECO:0000259" key="5">
    <source>
        <dbReference type="Pfam" id="PF24520"/>
    </source>
</evidence>
<dbReference type="PANTHER" id="PTHR15688">
    <property type="entry name" value="KINETOCHORE-ASSOCIATED PROTEIN 1"/>
    <property type="match status" value="1"/>
</dbReference>
<dbReference type="GO" id="GO:1903394">
    <property type="term" value="P:protein localization to kinetochore involved in kinetochore assembly"/>
    <property type="evidence" value="ECO:0007669"/>
    <property type="project" value="TreeGrafter"/>
</dbReference>
<dbReference type="Proteomes" id="UP000789390">
    <property type="component" value="Unassembled WGS sequence"/>
</dbReference>
<dbReference type="InterPro" id="IPR055403">
    <property type="entry name" value="ARM_KNTC1_1st"/>
</dbReference>
<dbReference type="Pfam" id="PF24520">
    <property type="entry name" value="ARM_KNTC1_1st"/>
    <property type="match status" value="1"/>
</dbReference>
<evidence type="ECO:0000259" key="4">
    <source>
        <dbReference type="Pfam" id="PF24516"/>
    </source>
</evidence>
<evidence type="ECO:0000259" key="2">
    <source>
        <dbReference type="Pfam" id="PF24506"/>
    </source>
</evidence>
<dbReference type="InterPro" id="IPR055402">
    <property type="entry name" value="KNTC1_N"/>
</dbReference>
<dbReference type="EMBL" id="CAKKLH010000325">
    <property type="protein sequence ID" value="CAH0112254.1"/>
    <property type="molecule type" value="Genomic_DNA"/>
</dbReference>
<dbReference type="GO" id="GO:0005828">
    <property type="term" value="C:kinetochore microtubule"/>
    <property type="evidence" value="ECO:0007669"/>
    <property type="project" value="TreeGrafter"/>
</dbReference>
<dbReference type="GO" id="GO:0031267">
    <property type="term" value="F:small GTPase binding"/>
    <property type="evidence" value="ECO:0007669"/>
    <property type="project" value="TreeGrafter"/>
</dbReference>
<proteinExistence type="predicted"/>
<dbReference type="InterPro" id="IPR055404">
    <property type="entry name" value="ARM_KNTC1_2nd"/>
</dbReference>
<name>A0A8J2S3K4_9CRUS</name>
<accession>A0A8J2S3K4</accession>
<dbReference type="GO" id="GO:0005737">
    <property type="term" value="C:cytoplasm"/>
    <property type="evidence" value="ECO:0007669"/>
    <property type="project" value="TreeGrafter"/>
</dbReference>
<dbReference type="Pfam" id="PF24515">
    <property type="entry name" value="ARM_KNTC1_3rd"/>
    <property type="match status" value="1"/>
</dbReference>
<dbReference type="GO" id="GO:0000070">
    <property type="term" value="P:mitotic sister chromatid segregation"/>
    <property type="evidence" value="ECO:0007669"/>
    <property type="project" value="TreeGrafter"/>
</dbReference>
<dbReference type="InterPro" id="IPR036322">
    <property type="entry name" value="WD40_repeat_dom_sf"/>
</dbReference>
<evidence type="ECO:0000313" key="6">
    <source>
        <dbReference type="EMBL" id="CAH0112254.1"/>
    </source>
</evidence>
<sequence length="2000" mass="227676">MSACWNVINTEWDPDQETANFGTRQCVVIDAALFDVVTLATVECTNPGEKSEPRVNGNMWEQYTVLTIDNCCHILTDSCQTVLKSFSLDSFSSCLGWSLDGKFLFIVTEGGFMSVIYIPDSLLLATMPLPNFSIPNQTVYITVRKDEVLVLSSSGVLLRLSNLNLESLATALSNKNGPKAKEIQSGMKQEVVDCLLKTKVTAATVIEDLKGDALLVIGSIHGIFIWDFTKNVIITGAPLSCLLRQIETTICNKFIIALDDEGRLICYDVDFLLPIYCIESNGQFVLFELDKKTKRILTTDMADMENRSIVMRTFKGCEVEYRVLVSDFCYLMSSSTKQNDIMFIEGARDRDGNVTTLRIRKMAEGRPIDRLMRLIARGRFDEGLHFARNFDLDAQLVYTAKANRLSLELSVWANTKPEQISCKFKDFIDTLDCITELRFVVESCLKCAPTTVEYIRSSLSYARKRLNLIKNKDEECERVQYVLDVCNVQEKLNTFELIYGQNLIQHWYVIDMKDMFNTLIEILNMEEMTSALILWQRHSVEIVTDPSFGEEETLQLLGSIPSDMKSAILLPWLQHVLPSLVQFDSERIPLVIEWIIRKSASFEVTERPEWPRNALKFADTLLSSLKKVNDSPDGPMAPLFDSIQDLNEMVVLYENYKIPITFSKFTQENKLATINLLLNWLPTAADVGPFLDVFLLPFMRRRAMDIDESIFHYILNLLHNSVSWWHSGQAQWEQIVSTLITYIKSIEVQAKSILAALCQAPVPWSSTVTALAEKGKKLEHPLAEKIKEEHSIVPLKTVLRHYNIHVFDLTDTLLMECIVRNILKQQTKDCLEHALTVALTSSAISENHVRTTYLTNLMCSDKHDLIVETLSQMSKNERIDCCRKLIHFIEGSVNSYVNKPKPITQKRADACMSCLNEIWKSFKSDIGKQNDPSLNRRISDLRNVYRLMSHGVVVSTNAYCYLKKRQNALRNFCNVLIEKEVMDYTQLNRVAHLLSLPESFALQEQILSARSAGKDDVMVTCSQRLLDCLAGTEMAEACYLAAQCLNQSSRAHDTIELQSQLAAKAATYCSSESLMDPSELCCLVNLRHLIQKRCSAVGTPDIYSSISSLGVYQDFTTPIINRDIMKYLSTAQARVLPYLEPTNGTNSIVGLSARVQLSEAAEALREFAKECLGVIQVLRGCRQLMPALYLAYASDSLVHLMFLQLPINLDLVAVYNNTISKHFDELSSQLLVRVMTANRPDIPDMALATSCLLILGPKEGFKYLVDLVKRSTSDRRRVFYIGFLGRLLFKLAAKGGEEEEFFDSVILRCHWSMKLAPFGIHVQIPPIDEMLPIMDTLVTVEDVPLELLSSFCSNFPMNLNVALVSRAQYLIVSTDATNMKGRIGKIRDVLSQLAPNEVQKLVQSVRCKVSPYNYELLSCLLGILHDLHLHLPDTLALEVKTVLELLEFLSCYERSIPPGIMEFQTAFYRLPGSDEWPQKRLPMYYNIDSSLAKNIYYEEFHVSNWAIWYNSSSLIPINRDEICMMAVNNTVKRYNKDYLDQTQIESVFNKIKQCLDSISTVSRAAACAGDITLRLTTSPENYYAAELHMHQCEKWKNESCDPSGVAAYNKSVKVHQRVQTEESLAYFKLWNKRYETLTPYPERLIRSLYEDCGTSDRFQDINSAAENICQIYDLNLKVLKHGMMQEWLPMIEQYQQEDFYQPYGIESNGTTQDLSVELQNKLNLERVICLLSGSDCVSWIAYLRDKALSDEERPAVRMRALTALQAALTEDQMMEHMELHSYTLNLRIKVLNFLSRLEVLGLVYKEDEFEVTDKADLIRALLQSGASTQRCITLAMDLATCNIIQDADIWSSILERVVKFNMLETAHSLIKDISEIRYLWINPVMAPVWNLILQAPFKQNSSDENCCISALGMLWGCPILDDVDLDSLEKYVLNHDYPYLAALLLPFIRNTKRFDLIQKLQDFGTIEILQKKLFEKCPTFPYLDLIKSLLSRNSVGNLEE</sequence>
<keyword evidence="7" id="KW-1185">Reference proteome</keyword>
<evidence type="ECO:0000259" key="3">
    <source>
        <dbReference type="Pfam" id="PF24515"/>
    </source>
</evidence>
<dbReference type="Pfam" id="PF24516">
    <property type="entry name" value="ARM_KNTC1_2nd"/>
    <property type="match status" value="1"/>
</dbReference>
<comment type="caution">
    <text evidence="6">The sequence shown here is derived from an EMBL/GenBank/DDBJ whole genome shotgun (WGS) entry which is preliminary data.</text>
</comment>
<protein>
    <recommendedName>
        <fullName evidence="8">RZZ complex subunit KNTC1/ROD C-terminal domain-containing protein</fullName>
    </recommendedName>
</protein>
<dbReference type="OrthoDB" id="343783at2759"/>
<organism evidence="6 7">
    <name type="scientific">Daphnia galeata</name>
    <dbReference type="NCBI Taxonomy" id="27404"/>
    <lineage>
        <taxon>Eukaryota</taxon>
        <taxon>Metazoa</taxon>
        <taxon>Ecdysozoa</taxon>
        <taxon>Arthropoda</taxon>
        <taxon>Crustacea</taxon>
        <taxon>Branchiopoda</taxon>
        <taxon>Diplostraca</taxon>
        <taxon>Cladocera</taxon>
        <taxon>Anomopoda</taxon>
        <taxon>Daphniidae</taxon>
        <taxon>Daphnia</taxon>
    </lineage>
</organism>
<reference evidence="6" key="1">
    <citation type="submission" date="2021-11" db="EMBL/GenBank/DDBJ databases">
        <authorList>
            <person name="Schell T."/>
        </authorList>
    </citation>
    <scope>NUCLEOTIDE SEQUENCE</scope>
    <source>
        <strain evidence="6">M5</strain>
    </source>
</reference>
<dbReference type="Pfam" id="PF10493">
    <property type="entry name" value="Rod_C"/>
    <property type="match status" value="1"/>
</dbReference>
<dbReference type="InterPro" id="IPR052802">
    <property type="entry name" value="KNTC1"/>
</dbReference>
<feature type="domain" description="KNTC1 first ARM-repeats" evidence="5">
    <location>
        <begin position="373"/>
        <end position="615"/>
    </location>
</feature>
<evidence type="ECO:0008006" key="8">
    <source>
        <dbReference type="Google" id="ProtNLM"/>
    </source>
</evidence>
<dbReference type="InterPro" id="IPR019527">
    <property type="entry name" value="RZZ-complex_KNTC1/ROD_C"/>
</dbReference>
<dbReference type="SUPFAM" id="SSF50978">
    <property type="entry name" value="WD40 repeat-like"/>
    <property type="match status" value="1"/>
</dbReference>
<dbReference type="GO" id="GO:1990423">
    <property type="term" value="C:RZZ complex"/>
    <property type="evidence" value="ECO:0007669"/>
    <property type="project" value="TreeGrafter"/>
</dbReference>
<gene>
    <name evidence="6" type="ORF">DGAL_LOCUS15969</name>
</gene>
<dbReference type="Pfam" id="PF24506">
    <property type="entry name" value="KNTC1_N"/>
    <property type="match status" value="1"/>
</dbReference>